<evidence type="ECO:0008006" key="3">
    <source>
        <dbReference type="Google" id="ProtNLM"/>
    </source>
</evidence>
<evidence type="ECO:0000313" key="1">
    <source>
        <dbReference type="EMBL" id="WRP13772.1"/>
    </source>
</evidence>
<accession>A0ABZ1BLY2</accession>
<proteinExistence type="predicted"/>
<reference evidence="2" key="1">
    <citation type="submission" date="2023-12" db="EMBL/GenBank/DDBJ databases">
        <title>Novel isolates from deep terrestrial aquifers shed light on the physiology and ecology of the class Limnochordia.</title>
        <authorList>
            <person name="Karnachuk O.V."/>
            <person name="Lukina A.P."/>
            <person name="Avakyan M.R."/>
            <person name="Kadnikov V."/>
            <person name="Begmatov S."/>
            <person name="Beletsky A.V."/>
            <person name="Mardanov A.V."/>
            <person name="Ravin N.V."/>
        </authorList>
    </citation>
    <scope>NUCLEOTIDE SEQUENCE [LARGE SCALE GENOMIC DNA]</scope>
    <source>
        <strain evidence="2">LN</strain>
    </source>
</reference>
<dbReference type="EMBL" id="CP141614">
    <property type="protein sequence ID" value="WRP13772.1"/>
    <property type="molecule type" value="Genomic_DNA"/>
</dbReference>
<gene>
    <name evidence="1" type="ORF">VLY81_10020</name>
</gene>
<organism evidence="1 2">
    <name type="scientific">Geochorda subterranea</name>
    <dbReference type="NCBI Taxonomy" id="3109564"/>
    <lineage>
        <taxon>Bacteria</taxon>
        <taxon>Bacillati</taxon>
        <taxon>Bacillota</taxon>
        <taxon>Limnochordia</taxon>
        <taxon>Limnochordales</taxon>
        <taxon>Geochordaceae</taxon>
        <taxon>Geochorda</taxon>
    </lineage>
</organism>
<protein>
    <recommendedName>
        <fullName evidence="3">PD-(D/E)XK nuclease superfamily protein</fullName>
    </recommendedName>
</protein>
<evidence type="ECO:0000313" key="2">
    <source>
        <dbReference type="Proteomes" id="UP001333102"/>
    </source>
</evidence>
<sequence>MGSSASDLDAALSTFASLAATAVTREDGFLRDCLDAYTRQHGYYKSWPHGIASLYEQALVYVILQELLSSRFPYEVGWEQPYPGHPTHRADLFINAGNEPLACIECKIWFSEDGAEIRRDLEKMASLPAGVRRCVLLLFWNETTEQIDENVGWLRNTLGLTAVSPSPCKFRTKVLHKGEPRDAIAAIGLLEHMG</sequence>
<dbReference type="RefSeq" id="WP_324668019.1">
    <property type="nucleotide sequence ID" value="NZ_CP141614.1"/>
</dbReference>
<keyword evidence="2" id="KW-1185">Reference proteome</keyword>
<dbReference type="Proteomes" id="UP001333102">
    <property type="component" value="Chromosome"/>
</dbReference>
<name>A0ABZ1BLY2_9FIRM</name>